<dbReference type="InterPro" id="IPR051598">
    <property type="entry name" value="TSUP/Inactive_protease-like"/>
</dbReference>
<organism evidence="7 8">
    <name type="scientific">Tepidiforma flava</name>
    <dbReference type="NCBI Taxonomy" id="3004094"/>
    <lineage>
        <taxon>Bacteria</taxon>
        <taxon>Bacillati</taxon>
        <taxon>Chloroflexota</taxon>
        <taxon>Tepidiformia</taxon>
        <taxon>Tepidiformales</taxon>
        <taxon>Tepidiformaceae</taxon>
        <taxon>Tepidiforma</taxon>
    </lineage>
</organism>
<proteinExistence type="inferred from homology"/>
<keyword evidence="8" id="KW-1185">Reference proteome</keyword>
<comment type="similarity">
    <text evidence="2 6">Belongs to the 4-toluene sulfonate uptake permease (TSUP) (TC 2.A.102) family.</text>
</comment>
<feature type="transmembrane region" description="Helical" evidence="6">
    <location>
        <begin position="178"/>
        <end position="199"/>
    </location>
</feature>
<evidence type="ECO:0000256" key="4">
    <source>
        <dbReference type="ARBA" id="ARBA00022989"/>
    </source>
</evidence>
<name>A0ABY7M4I8_9CHLR</name>
<keyword evidence="4 6" id="KW-1133">Transmembrane helix</keyword>
<evidence type="ECO:0000256" key="2">
    <source>
        <dbReference type="ARBA" id="ARBA00009142"/>
    </source>
</evidence>
<feature type="transmembrane region" description="Helical" evidence="6">
    <location>
        <begin position="245"/>
        <end position="263"/>
    </location>
</feature>
<evidence type="ECO:0000313" key="8">
    <source>
        <dbReference type="Proteomes" id="UP001212803"/>
    </source>
</evidence>
<accession>A0ABY7M4I8</accession>
<dbReference type="PANTHER" id="PTHR43701">
    <property type="entry name" value="MEMBRANE TRANSPORTER PROTEIN MJ0441-RELATED"/>
    <property type="match status" value="1"/>
</dbReference>
<keyword evidence="6" id="KW-1003">Cell membrane</keyword>
<evidence type="ECO:0000256" key="6">
    <source>
        <dbReference type="RuleBase" id="RU363041"/>
    </source>
</evidence>
<dbReference type="PANTHER" id="PTHR43701:SF2">
    <property type="entry name" value="MEMBRANE TRANSPORTER PROTEIN YJNA-RELATED"/>
    <property type="match status" value="1"/>
</dbReference>
<sequence length="268" mass="28035">MLLGFAVGAFGTLVGAGGGFVLVPVLLLVYPEKDPEQITAISLLVVCANAASGSLAYGLQKRIDFRSAWWFVIGTFPGAVAGAIAVGYVPRRLFDAIFALLLAGVGLYLLIRRHNQAIVPPVQGRGVVRRTIRDIHGNTFTYSYHLWKGVLISTAVGFISSLLGIGGGIIHVPIMATVLHFPVHIAAATSHFVLMFMAAEGTAVHFAQGVLGWDRALAEALLLATGAIPGAQVGARLAHRLHGGIILRALAASLILVAVRLGLKAAGV</sequence>
<dbReference type="EMBL" id="CP115149">
    <property type="protein sequence ID" value="WBL35454.1"/>
    <property type="molecule type" value="Genomic_DNA"/>
</dbReference>
<dbReference type="Pfam" id="PF01925">
    <property type="entry name" value="TauE"/>
    <property type="match status" value="1"/>
</dbReference>
<keyword evidence="5 6" id="KW-0472">Membrane</keyword>
<dbReference type="InterPro" id="IPR002781">
    <property type="entry name" value="TM_pro_TauE-like"/>
</dbReference>
<comment type="subcellular location">
    <subcellularLocation>
        <location evidence="6">Cell membrane</location>
        <topology evidence="6">Multi-pass membrane protein</topology>
    </subcellularLocation>
    <subcellularLocation>
        <location evidence="1">Membrane</location>
        <topology evidence="1">Multi-pass membrane protein</topology>
    </subcellularLocation>
</comment>
<gene>
    <name evidence="7" type="ORF">O0235_11795</name>
</gene>
<feature type="transmembrane region" description="Helical" evidence="6">
    <location>
        <begin position="93"/>
        <end position="111"/>
    </location>
</feature>
<dbReference type="Proteomes" id="UP001212803">
    <property type="component" value="Chromosome"/>
</dbReference>
<feature type="transmembrane region" description="Helical" evidence="6">
    <location>
        <begin position="220"/>
        <end position="239"/>
    </location>
</feature>
<feature type="transmembrane region" description="Helical" evidence="6">
    <location>
        <begin position="7"/>
        <end position="31"/>
    </location>
</feature>
<feature type="transmembrane region" description="Helical" evidence="6">
    <location>
        <begin position="69"/>
        <end position="87"/>
    </location>
</feature>
<evidence type="ECO:0000313" key="7">
    <source>
        <dbReference type="EMBL" id="WBL35454.1"/>
    </source>
</evidence>
<dbReference type="RefSeq" id="WP_270055980.1">
    <property type="nucleotide sequence ID" value="NZ_CP115149.1"/>
</dbReference>
<protein>
    <recommendedName>
        <fullName evidence="6">Probable membrane transporter protein</fullName>
    </recommendedName>
</protein>
<feature type="transmembrane region" description="Helical" evidence="6">
    <location>
        <begin position="37"/>
        <end position="57"/>
    </location>
</feature>
<evidence type="ECO:0000256" key="1">
    <source>
        <dbReference type="ARBA" id="ARBA00004141"/>
    </source>
</evidence>
<keyword evidence="3 6" id="KW-0812">Transmembrane</keyword>
<reference evidence="7 8" key="1">
    <citation type="journal article" date="2023" name="ISME J.">
        <title>Thermophilic Dehalococcoidia with unusual traits shed light on an unexpected past.</title>
        <authorList>
            <person name="Palmer M."/>
            <person name="Covington J.K."/>
            <person name="Zhou E.M."/>
            <person name="Thomas S.C."/>
            <person name="Habib N."/>
            <person name="Seymour C.O."/>
            <person name="Lai D."/>
            <person name="Johnston J."/>
            <person name="Hashimi A."/>
            <person name="Jiao J.Y."/>
            <person name="Muok A.R."/>
            <person name="Liu L."/>
            <person name="Xian W.D."/>
            <person name="Zhi X.Y."/>
            <person name="Li M.M."/>
            <person name="Silva L.P."/>
            <person name="Bowen B.P."/>
            <person name="Louie K."/>
            <person name="Briegel A."/>
            <person name="Pett-Ridge J."/>
            <person name="Weber P.K."/>
            <person name="Tocheva E.I."/>
            <person name="Woyke T."/>
            <person name="Northen T.R."/>
            <person name="Mayali X."/>
            <person name="Li W.J."/>
            <person name="Hedlund B.P."/>
        </authorList>
    </citation>
    <scope>NUCLEOTIDE SEQUENCE [LARGE SCALE GENOMIC DNA]</scope>
    <source>
        <strain evidence="7 8">YIM 72310</strain>
    </source>
</reference>
<feature type="transmembrane region" description="Helical" evidence="6">
    <location>
        <begin position="150"/>
        <end position="172"/>
    </location>
</feature>
<evidence type="ECO:0000256" key="5">
    <source>
        <dbReference type="ARBA" id="ARBA00023136"/>
    </source>
</evidence>
<evidence type="ECO:0000256" key="3">
    <source>
        <dbReference type="ARBA" id="ARBA00022692"/>
    </source>
</evidence>